<evidence type="ECO:0000256" key="2">
    <source>
        <dbReference type="ARBA" id="ARBA00010289"/>
    </source>
</evidence>
<feature type="compositionally biased region" description="Low complexity" evidence="12">
    <location>
        <begin position="25"/>
        <end position="34"/>
    </location>
</feature>
<dbReference type="InterPro" id="IPR019035">
    <property type="entry name" value="Mediator_Med12"/>
</dbReference>
<dbReference type="GO" id="GO:0016592">
    <property type="term" value="C:mediator complex"/>
    <property type="evidence" value="ECO:0007669"/>
    <property type="project" value="InterPro"/>
</dbReference>
<accession>A0AA40EC39</accession>
<feature type="region of interest" description="Disordered" evidence="12">
    <location>
        <begin position="1"/>
        <end position="175"/>
    </location>
</feature>
<comment type="function">
    <text evidence="10">Component of the SRB8-11 complex. The SRB8-11 complex is a regulatory module of the Mediator complex which is itself involved in regulation of basal and activated RNA polymerase II-dependent transcription. The SRB8-11 complex may be involved in the transcriptional repression of a subset of genes regulated by Mediator. It may inhibit the association of the Mediator complex with RNA polymerase II to form the holoenzyme complex.</text>
</comment>
<protein>
    <recommendedName>
        <fullName evidence="4">Mediator of RNA polymerase II transcription subunit 12</fullName>
    </recommendedName>
    <alternativeName>
        <fullName evidence="11">Mediator complex subunit 12</fullName>
    </alternativeName>
</protein>
<comment type="caution">
    <text evidence="14">The sequence shown here is derived from an EMBL/GenBank/DDBJ whole genome shotgun (WGS) entry which is preliminary data.</text>
</comment>
<feature type="compositionally biased region" description="Basic and acidic residues" evidence="12">
    <location>
        <begin position="74"/>
        <end position="83"/>
    </location>
</feature>
<reference evidence="14" key="1">
    <citation type="submission" date="2023-06" db="EMBL/GenBank/DDBJ databases">
        <title>Genome-scale phylogeny and comparative genomics of the fungal order Sordariales.</title>
        <authorList>
            <consortium name="Lawrence Berkeley National Laboratory"/>
            <person name="Hensen N."/>
            <person name="Bonometti L."/>
            <person name="Westerberg I."/>
            <person name="Brannstrom I.O."/>
            <person name="Guillou S."/>
            <person name="Cros-Aarteil S."/>
            <person name="Calhoun S."/>
            <person name="Haridas S."/>
            <person name="Kuo A."/>
            <person name="Mondo S."/>
            <person name="Pangilinan J."/>
            <person name="Riley R."/>
            <person name="Labutti K."/>
            <person name="Andreopoulos B."/>
            <person name="Lipzen A."/>
            <person name="Chen C."/>
            <person name="Yanf M."/>
            <person name="Daum C."/>
            <person name="Ng V."/>
            <person name="Clum A."/>
            <person name="Steindorff A."/>
            <person name="Ohm R."/>
            <person name="Martin F."/>
            <person name="Silar P."/>
            <person name="Natvig D."/>
            <person name="Lalanne C."/>
            <person name="Gautier V."/>
            <person name="Ament-Velasquez S.L."/>
            <person name="Kruys A."/>
            <person name="Hutchinson M.I."/>
            <person name="Powell A.J."/>
            <person name="Barry K."/>
            <person name="Miller A.N."/>
            <person name="Grigoriev I.V."/>
            <person name="Debuchy R."/>
            <person name="Gladieux P."/>
            <person name="Thoren M.H."/>
            <person name="Johannesson H."/>
        </authorList>
    </citation>
    <scope>NUCLEOTIDE SEQUENCE</scope>
    <source>
        <strain evidence="14">SMH4607-1</strain>
    </source>
</reference>
<gene>
    <name evidence="14" type="ORF">B0H67DRAFT_15577</name>
</gene>
<dbReference type="InterPro" id="IPR057344">
    <property type="entry name" value="ARM_SRB8"/>
</dbReference>
<keyword evidence="6" id="KW-0805">Transcription regulation</keyword>
<dbReference type="Pfam" id="PF25326">
    <property type="entry name" value="ARM_SRB8"/>
    <property type="match status" value="1"/>
</dbReference>
<evidence type="ECO:0000259" key="13">
    <source>
        <dbReference type="SMART" id="SM01281"/>
    </source>
</evidence>
<comment type="similarity">
    <text evidence="2">Belongs to the Mediator complex subunit 12 family.</text>
</comment>
<dbReference type="EMBL" id="JAUKUA010000001">
    <property type="protein sequence ID" value="KAK0729918.1"/>
    <property type="molecule type" value="Genomic_DNA"/>
</dbReference>
<dbReference type="PANTHER" id="PTHR46567:SF1">
    <property type="entry name" value="MEDIATOR OF RNA POLYMERASE II TRANSCRIPTION SUBUNIT 12"/>
    <property type="match status" value="1"/>
</dbReference>
<evidence type="ECO:0000256" key="8">
    <source>
        <dbReference type="ARBA" id="ARBA00023163"/>
    </source>
</evidence>
<evidence type="ECO:0000256" key="4">
    <source>
        <dbReference type="ARBA" id="ARBA00019622"/>
    </source>
</evidence>
<feature type="compositionally biased region" description="Polar residues" evidence="12">
    <location>
        <begin position="94"/>
        <end position="105"/>
    </location>
</feature>
<evidence type="ECO:0000256" key="12">
    <source>
        <dbReference type="SAM" id="MobiDB-lite"/>
    </source>
</evidence>
<feature type="domain" description="Mediator complex subunit Med12" evidence="13">
    <location>
        <begin position="292"/>
        <end position="355"/>
    </location>
</feature>
<name>A0AA40EC39_9PEZI</name>
<evidence type="ECO:0000256" key="7">
    <source>
        <dbReference type="ARBA" id="ARBA00023159"/>
    </source>
</evidence>
<dbReference type="SMART" id="SM01281">
    <property type="entry name" value="Med12"/>
    <property type="match status" value="1"/>
</dbReference>
<sequence length="1540" mass="170787">MTSRPPLGVQQRQPSRKLSGPSLSQRQAAAARQRTYLPPSPIRKETTFHDFSPSEPSDGTQNRPGLQRRGGSRLKLELSHDPAADAVNYAGISESPNTIDSSKPFTPSRIMPPTDSSDLGDMSPNLSTRAPTVDPDAPLPLPPRRQRFTADMPRREVPSSTAPLVRKDSRPKPYTVEVPSIAPRYYTHAKNDFQSKPASGGGGAGNLGPPPSVGYADFFPWTGNHPEDQFSENAIRQGYFDKAPVAQTETSSAKGILFAALKHKSGLNALSSVFTNVIGERRHGGQITAPSTFKPPPRVTLTDTKREVWMKDLANPAISLRRLSRTIPHGIRGKILLEQCLNKNVPTDRAVWLAKCVGANEIRAFKRKGVSGSLVIGGEAKWHKDWTVFVEQFVENVVFGFEEEEWKLKVGYAIRLATHLYSEHLLDREHYMEWLVSNLENTQQSRLPMWMLLTEIYWKDLLRLRKYGRRLITALISHHHVLQSHPDKDLLLPLFSKLTVLVNNLILSSPENFVSPGVWSKYRDTLKASLPPGDQIRFNAFVTINYRNEQLVASANRSQPATRHILVRLLDGTLQSPMSDELTTQCWGLSKDKLSLVKALLEWCTSLYRPGLAKIFVTSRMLQHWGGTFGMDVTTAILDFLDADGFEEQGRKNALYHLVCELVRSGNFSVPRYVQWLMARGGVTDPQDVLPNGPGGTRLLVELPTNALAESQKSIRGGMLRRASFSVEDEARDTELAIKHLRHSLGLPLEMDDPILQRKPLHINKLTKRITLSSRSLKAEIGTWLRDGLAVNSEQKEKDGGRGPELPPAMFNAVRTVLEAAEDFSMLSEILKSLATQSNVETLAAVADTVSRHLFVFSAIGIVQGLFAGLYKRLRVVGREQGVGARPLLASLVGLASRIPGQEELATQLQRDLALNDRHNPVDACSPVSDSMALRLQDDDVSLHEEIEKLLASGTSLDRHTMDRLFQTVVQRLQSCWGKADDKQRAYSGLLTRLRIFDTQHFDAIMTKWLMYLRTLGNRPSILRIFPLLVSVGCLGMPTILATTSETSGGQNAAATRPAPHASGPQVFHITHRTRYMQEALQLFMAPISQGGLLAPEECYRFSILQDQACRENPKELLGLVRVALAEYSYSRTQNDTENLPLDKPDVQSQLLGLVQQLVLKDATGVARALVVKSPDAHVGNWIDFMTTKLLIPAADDQTHVTFDQVLELTNEFTLPFCQVKLSISLASNDQSSPEAADRQQSLLELFANAMDKAIDARNISWIGMLSCLSPEITHHLKSRAQMRFLDLLPSPRNPPPMDRTLEQSLQMAENLLSVVDAIIRGGSMGRPPQLVPSMIDKFADLWEILASADADAKPPVLNHWLPFLLNIITLHAQTFDTSKPSNEVRAKALIICAGLIQELDTLHGPGVDTRALSSRIFDLACLLADNLAEESRAMCVRALKDTTSDPRLRYIFSFSATLGESLLLSHKDKPAGPPNRAAGPLIGGLLGTPAALWGQDRPVPERLSIFHLRRWEILSEPTPNVGENDTALSLGLFEARKMQ</sequence>
<dbReference type="GO" id="GO:0006357">
    <property type="term" value="P:regulation of transcription by RNA polymerase II"/>
    <property type="evidence" value="ECO:0007669"/>
    <property type="project" value="InterPro"/>
</dbReference>
<keyword evidence="7" id="KW-0010">Activator</keyword>
<dbReference type="PANTHER" id="PTHR46567">
    <property type="entry name" value="MEDIATOR OF RNA POLYMERASE II TRANSCRIPTION SUBUNIT 12"/>
    <property type="match status" value="1"/>
</dbReference>
<evidence type="ECO:0000256" key="1">
    <source>
        <dbReference type="ARBA" id="ARBA00004123"/>
    </source>
</evidence>
<evidence type="ECO:0000256" key="11">
    <source>
        <dbReference type="ARBA" id="ARBA00032010"/>
    </source>
</evidence>
<evidence type="ECO:0000313" key="14">
    <source>
        <dbReference type="EMBL" id="KAK0729918.1"/>
    </source>
</evidence>
<dbReference type="Pfam" id="PF09497">
    <property type="entry name" value="Med12"/>
    <property type="match status" value="1"/>
</dbReference>
<keyword evidence="15" id="KW-1185">Reference proteome</keyword>
<keyword evidence="9" id="KW-0539">Nucleus</keyword>
<comment type="subunit">
    <text evidence="3">Component of the SRB8-11 complex, which itself associates with the Mediator complex.</text>
</comment>
<proteinExistence type="inferred from homology"/>
<comment type="subcellular location">
    <subcellularLocation>
        <location evidence="1">Nucleus</location>
    </subcellularLocation>
</comment>
<evidence type="ECO:0000256" key="6">
    <source>
        <dbReference type="ARBA" id="ARBA00023015"/>
    </source>
</evidence>
<evidence type="ECO:0000313" key="15">
    <source>
        <dbReference type="Proteomes" id="UP001172102"/>
    </source>
</evidence>
<dbReference type="Proteomes" id="UP001172102">
    <property type="component" value="Unassembled WGS sequence"/>
</dbReference>
<evidence type="ECO:0000256" key="9">
    <source>
        <dbReference type="ARBA" id="ARBA00023242"/>
    </source>
</evidence>
<feature type="compositionally biased region" description="Polar residues" evidence="12">
    <location>
        <begin position="54"/>
        <end position="64"/>
    </location>
</feature>
<evidence type="ECO:0000256" key="5">
    <source>
        <dbReference type="ARBA" id="ARBA00022491"/>
    </source>
</evidence>
<evidence type="ECO:0000256" key="3">
    <source>
        <dbReference type="ARBA" id="ARBA00011629"/>
    </source>
</evidence>
<dbReference type="GO" id="GO:0003712">
    <property type="term" value="F:transcription coregulator activity"/>
    <property type="evidence" value="ECO:0007669"/>
    <property type="project" value="InterPro"/>
</dbReference>
<feature type="region of interest" description="Disordered" evidence="12">
    <location>
        <begin position="191"/>
        <end position="211"/>
    </location>
</feature>
<keyword evidence="8" id="KW-0804">Transcription</keyword>
<evidence type="ECO:0000256" key="10">
    <source>
        <dbReference type="ARBA" id="ARBA00025661"/>
    </source>
</evidence>
<organism evidence="14 15">
    <name type="scientific">Lasiosphaeris hirsuta</name>
    <dbReference type="NCBI Taxonomy" id="260670"/>
    <lineage>
        <taxon>Eukaryota</taxon>
        <taxon>Fungi</taxon>
        <taxon>Dikarya</taxon>
        <taxon>Ascomycota</taxon>
        <taxon>Pezizomycotina</taxon>
        <taxon>Sordariomycetes</taxon>
        <taxon>Sordariomycetidae</taxon>
        <taxon>Sordariales</taxon>
        <taxon>Lasiosphaeriaceae</taxon>
        <taxon>Lasiosphaeris</taxon>
    </lineage>
</organism>
<keyword evidence="5" id="KW-0678">Repressor</keyword>